<dbReference type="EMBL" id="QRDW01000009">
    <property type="protein sequence ID" value="RED47711.1"/>
    <property type="molecule type" value="Genomic_DNA"/>
</dbReference>
<dbReference type="InterPro" id="IPR021890">
    <property type="entry name" value="DUF3501"/>
</dbReference>
<gene>
    <name evidence="1" type="ORF">DFP90_10975</name>
</gene>
<comment type="caution">
    <text evidence="1">The sequence shown here is derived from an EMBL/GenBank/DDBJ whole genome shotgun (WGS) entry which is preliminary data.</text>
</comment>
<name>A0A3D9HEP2_9PROT</name>
<accession>A0A3D9HEP2</accession>
<protein>
    <submittedName>
        <fullName evidence="1">Uncharacterized protein DUF3501</fullName>
    </submittedName>
</protein>
<dbReference type="Proteomes" id="UP000256845">
    <property type="component" value="Unassembled WGS sequence"/>
</dbReference>
<reference evidence="1 2" key="1">
    <citation type="submission" date="2018-07" db="EMBL/GenBank/DDBJ databases">
        <title>Genomic Encyclopedia of Type Strains, Phase III (KMG-III): the genomes of soil and plant-associated and newly described type strains.</title>
        <authorList>
            <person name="Whitman W."/>
        </authorList>
    </citation>
    <scope>NUCLEOTIDE SEQUENCE [LARGE SCALE GENOMIC DNA]</scope>
    <source>
        <strain evidence="1 2">CECT 8488</strain>
    </source>
</reference>
<evidence type="ECO:0000313" key="1">
    <source>
        <dbReference type="EMBL" id="RED47711.1"/>
    </source>
</evidence>
<dbReference type="AlphaFoldDB" id="A0A3D9HEP2"/>
<keyword evidence="2" id="KW-1185">Reference proteome</keyword>
<evidence type="ECO:0000313" key="2">
    <source>
        <dbReference type="Proteomes" id="UP000256845"/>
    </source>
</evidence>
<proteinExistence type="predicted"/>
<dbReference type="Pfam" id="PF12007">
    <property type="entry name" value="DUF3501"/>
    <property type="match status" value="1"/>
</dbReference>
<sequence>MSAARKISADDILSNEEYMKIRAERRKALVAVKKNRRVEIGPVATAYFESFDTMLHQIQEMLYIEKGGEEQLADELAAYNPLIPNGRELVATVMFEIDDPVRRGTFLSKLGGVEETMFIKFGDEEIIGTPEEDVDRTNAAGKASAVQFVHFTFNDSQAEKFRSADQQVIIGFKHPQYAHMVVLQDATRNALAGDFSD</sequence>
<dbReference type="OrthoDB" id="9780579at2"/>
<dbReference type="RefSeq" id="WP_115937861.1">
    <property type="nucleotide sequence ID" value="NZ_QRDW01000009.1"/>
</dbReference>
<organism evidence="1 2">
    <name type="scientific">Aestuariispira insulae</name>
    <dbReference type="NCBI Taxonomy" id="1461337"/>
    <lineage>
        <taxon>Bacteria</taxon>
        <taxon>Pseudomonadati</taxon>
        <taxon>Pseudomonadota</taxon>
        <taxon>Alphaproteobacteria</taxon>
        <taxon>Rhodospirillales</taxon>
        <taxon>Kiloniellaceae</taxon>
        <taxon>Aestuariispira</taxon>
    </lineage>
</organism>